<keyword evidence="3" id="KW-0328">Glycosyltransferase</keyword>
<organism evidence="5 6">
    <name type="scientific">Perilla frutescens var. hirtella</name>
    <name type="common">Perilla citriodora</name>
    <name type="synonym">Perilla setoyensis</name>
    <dbReference type="NCBI Taxonomy" id="608512"/>
    <lineage>
        <taxon>Eukaryota</taxon>
        <taxon>Viridiplantae</taxon>
        <taxon>Streptophyta</taxon>
        <taxon>Embryophyta</taxon>
        <taxon>Tracheophyta</taxon>
        <taxon>Spermatophyta</taxon>
        <taxon>Magnoliopsida</taxon>
        <taxon>eudicotyledons</taxon>
        <taxon>Gunneridae</taxon>
        <taxon>Pentapetalae</taxon>
        <taxon>asterids</taxon>
        <taxon>lamiids</taxon>
        <taxon>Lamiales</taxon>
        <taxon>Lamiaceae</taxon>
        <taxon>Nepetoideae</taxon>
        <taxon>Elsholtzieae</taxon>
        <taxon>Perilla</taxon>
    </lineage>
</organism>
<comment type="caution">
    <text evidence="5">The sequence shown here is derived from an EMBL/GenBank/DDBJ whole genome shotgun (WGS) entry which is preliminary data.</text>
</comment>
<protein>
    <recommendedName>
        <fullName evidence="4">Glycosyltransferase</fullName>
        <ecNumber evidence="4">2.4.1.-</ecNumber>
    </recommendedName>
</protein>
<evidence type="ECO:0000256" key="1">
    <source>
        <dbReference type="ARBA" id="ARBA00009995"/>
    </source>
</evidence>
<dbReference type="Proteomes" id="UP001190926">
    <property type="component" value="Unassembled WGS sequence"/>
</dbReference>
<dbReference type="GO" id="GO:0080044">
    <property type="term" value="F:quercetin 7-O-glucosyltransferase activity"/>
    <property type="evidence" value="ECO:0007669"/>
    <property type="project" value="TreeGrafter"/>
</dbReference>
<gene>
    <name evidence="5" type="ORF">C2S53_015696</name>
</gene>
<proteinExistence type="inferred from homology"/>
<comment type="similarity">
    <text evidence="1 3">Belongs to the UDP-glycosyltransferase family.</text>
</comment>
<dbReference type="PANTHER" id="PTHR11926:SF1392">
    <property type="entry name" value="GLYCOSYLTRANSFERASE"/>
    <property type="match status" value="1"/>
</dbReference>
<evidence type="ECO:0000256" key="2">
    <source>
        <dbReference type="ARBA" id="ARBA00022679"/>
    </source>
</evidence>
<accession>A0AAD4J5S8</accession>
<keyword evidence="6" id="KW-1185">Reference proteome</keyword>
<sequence length="516" mass="59373">DRVMNFGVNHYLDLTLRSEFPFGFKPMPEGESLEGSHFIPLPYRKFTVRYHTVSKIDIPKIQYFRYFFADFHITFIISEFCHRRLRHHTTVPATFARYPGFQFRILPDGLPDDHPRAGERAMEIVDSITNITSQLFKKMMAKENNLATAGRRPVTCLITDALMSRFASDFAEENEIPLIYFQTASASFFAALFGFPQLIEGQEIPFEGKSMDGLVKNIAGMEGFLRQRDLPSFYRVDNINEPMLQKVTLIARQIVRAKATIFNTCEDLEGPIIAEIQKHVPKIFSIGPIHEQLKSRLIEKKTEDSIIMASLWEEDRSCLEWLNMQPQKSVIYISFGSITTMTREKLLELWHGLLNSSHKFLWVMRPDFVTENDGTDQTLIELMERSKENGLLVKWVPQEKVLNHPAVGGFLTHSGWNSTLESIAAGVPMICWPYFADQTTNSRFVSEVWMIGLDIKDTCNRLVIEKAVRELMEVKKDEFLERAYQMAKLVKKAVSKGGSSYHNVDDLIEYINSLII</sequence>
<evidence type="ECO:0000256" key="3">
    <source>
        <dbReference type="RuleBase" id="RU003718"/>
    </source>
</evidence>
<evidence type="ECO:0000313" key="6">
    <source>
        <dbReference type="Proteomes" id="UP001190926"/>
    </source>
</evidence>
<dbReference type="Pfam" id="PF00201">
    <property type="entry name" value="UDPGT"/>
    <property type="match status" value="1"/>
</dbReference>
<dbReference type="PROSITE" id="PS00375">
    <property type="entry name" value="UDPGT"/>
    <property type="match status" value="1"/>
</dbReference>
<dbReference type="AlphaFoldDB" id="A0AAD4J5S8"/>
<evidence type="ECO:0000256" key="4">
    <source>
        <dbReference type="RuleBase" id="RU362057"/>
    </source>
</evidence>
<reference evidence="5 6" key="1">
    <citation type="journal article" date="2021" name="Nat. Commun.">
        <title>Incipient diploidization of the medicinal plant Perilla within 10,000 years.</title>
        <authorList>
            <person name="Zhang Y."/>
            <person name="Shen Q."/>
            <person name="Leng L."/>
            <person name="Zhang D."/>
            <person name="Chen S."/>
            <person name="Shi Y."/>
            <person name="Ning Z."/>
            <person name="Chen S."/>
        </authorList>
    </citation>
    <scope>NUCLEOTIDE SEQUENCE [LARGE SCALE GENOMIC DNA]</scope>
    <source>
        <strain evidence="6">cv. PC099</strain>
    </source>
</reference>
<dbReference type="SUPFAM" id="SSF53756">
    <property type="entry name" value="UDP-Glycosyltransferase/glycogen phosphorylase"/>
    <property type="match status" value="1"/>
</dbReference>
<feature type="non-terminal residue" evidence="5">
    <location>
        <position position="1"/>
    </location>
</feature>
<dbReference type="CDD" id="cd03784">
    <property type="entry name" value="GT1_Gtf-like"/>
    <property type="match status" value="1"/>
</dbReference>
<dbReference type="Gene3D" id="3.40.50.2000">
    <property type="entry name" value="Glycogen Phosphorylase B"/>
    <property type="match status" value="2"/>
</dbReference>
<dbReference type="EC" id="2.4.1.-" evidence="4"/>
<keyword evidence="2 3" id="KW-0808">Transferase</keyword>
<name>A0AAD4J5S8_PERFH</name>
<dbReference type="GO" id="GO:0080043">
    <property type="term" value="F:quercetin 3-O-glucosyltransferase activity"/>
    <property type="evidence" value="ECO:0007669"/>
    <property type="project" value="TreeGrafter"/>
</dbReference>
<dbReference type="InterPro" id="IPR035595">
    <property type="entry name" value="UDP_glycos_trans_CS"/>
</dbReference>
<evidence type="ECO:0000313" key="5">
    <source>
        <dbReference type="EMBL" id="KAH6827728.1"/>
    </source>
</evidence>
<dbReference type="FunFam" id="3.40.50.2000:FF:000040">
    <property type="entry name" value="UDP-glycosyltransferase 76C1"/>
    <property type="match status" value="1"/>
</dbReference>
<dbReference type="EMBL" id="SDAM02000142">
    <property type="protein sequence ID" value="KAH6827728.1"/>
    <property type="molecule type" value="Genomic_DNA"/>
</dbReference>
<dbReference type="PANTHER" id="PTHR11926">
    <property type="entry name" value="GLUCOSYL/GLUCURONOSYL TRANSFERASES"/>
    <property type="match status" value="1"/>
</dbReference>
<dbReference type="InterPro" id="IPR002213">
    <property type="entry name" value="UDP_glucos_trans"/>
</dbReference>